<dbReference type="AlphaFoldDB" id="A0A9D2PDQ0"/>
<feature type="transmembrane region" description="Helical" evidence="7">
    <location>
        <begin position="328"/>
        <end position="347"/>
    </location>
</feature>
<evidence type="ECO:0000256" key="7">
    <source>
        <dbReference type="SAM" id="Phobius"/>
    </source>
</evidence>
<keyword evidence="6 7" id="KW-0472">Membrane</keyword>
<feature type="transmembrane region" description="Helical" evidence="7">
    <location>
        <begin position="412"/>
        <end position="431"/>
    </location>
</feature>
<reference evidence="9" key="2">
    <citation type="submission" date="2021-04" db="EMBL/GenBank/DDBJ databases">
        <authorList>
            <person name="Gilroy R."/>
        </authorList>
    </citation>
    <scope>NUCLEOTIDE SEQUENCE</scope>
    <source>
        <strain evidence="9">CHK183-5548</strain>
    </source>
</reference>
<dbReference type="GO" id="GO:0005886">
    <property type="term" value="C:plasma membrane"/>
    <property type="evidence" value="ECO:0007669"/>
    <property type="project" value="TreeGrafter"/>
</dbReference>
<accession>A0A9D2PDQ0</accession>
<comment type="subcellular location">
    <subcellularLocation>
        <location evidence="1">Membrane</location>
        <topology evidence="1">Multi-pass membrane protein</topology>
    </subcellularLocation>
</comment>
<evidence type="ECO:0000256" key="5">
    <source>
        <dbReference type="ARBA" id="ARBA00022989"/>
    </source>
</evidence>
<dbReference type="GO" id="GO:0055085">
    <property type="term" value="P:transmembrane transport"/>
    <property type="evidence" value="ECO:0007669"/>
    <property type="project" value="InterPro"/>
</dbReference>
<feature type="transmembrane region" description="Helical" evidence="7">
    <location>
        <begin position="174"/>
        <end position="198"/>
    </location>
</feature>
<feature type="transmembrane region" description="Helical" evidence="7">
    <location>
        <begin position="240"/>
        <end position="257"/>
    </location>
</feature>
<dbReference type="InterPro" id="IPR004680">
    <property type="entry name" value="Cit_transptr-like_dom"/>
</dbReference>
<feature type="transmembrane region" description="Helical" evidence="7">
    <location>
        <begin position="135"/>
        <end position="154"/>
    </location>
</feature>
<feature type="domain" description="Citrate transporter-like" evidence="8">
    <location>
        <begin position="16"/>
        <end position="367"/>
    </location>
</feature>
<feature type="transmembrane region" description="Helical" evidence="7">
    <location>
        <begin position="5"/>
        <end position="22"/>
    </location>
</feature>
<reference evidence="9" key="1">
    <citation type="journal article" date="2021" name="PeerJ">
        <title>Extensive microbial diversity within the chicken gut microbiome revealed by metagenomics and culture.</title>
        <authorList>
            <person name="Gilroy R."/>
            <person name="Ravi A."/>
            <person name="Getino M."/>
            <person name="Pursley I."/>
            <person name="Horton D.L."/>
            <person name="Alikhan N.F."/>
            <person name="Baker D."/>
            <person name="Gharbi K."/>
            <person name="Hall N."/>
            <person name="Watson M."/>
            <person name="Adriaenssens E.M."/>
            <person name="Foster-Nyarko E."/>
            <person name="Jarju S."/>
            <person name="Secka A."/>
            <person name="Antonio M."/>
            <person name="Oren A."/>
            <person name="Chaudhuri R.R."/>
            <person name="La Ragione R."/>
            <person name="Hildebrand F."/>
            <person name="Pallen M.J."/>
        </authorList>
    </citation>
    <scope>NUCLEOTIDE SEQUENCE</scope>
    <source>
        <strain evidence="9">CHK183-5548</strain>
    </source>
</reference>
<name>A0A9D2PDQ0_9FIRM</name>
<organism evidence="9 10">
    <name type="scientific">Candidatus Lachnoclostridium pullistercoris</name>
    <dbReference type="NCBI Taxonomy" id="2838632"/>
    <lineage>
        <taxon>Bacteria</taxon>
        <taxon>Bacillati</taxon>
        <taxon>Bacillota</taxon>
        <taxon>Clostridia</taxon>
        <taxon>Lachnospirales</taxon>
        <taxon>Lachnospiraceae</taxon>
    </lineage>
</organism>
<protein>
    <recommendedName>
        <fullName evidence="8">Citrate transporter-like domain-containing protein</fullName>
    </recommendedName>
</protein>
<proteinExistence type="predicted"/>
<evidence type="ECO:0000259" key="8">
    <source>
        <dbReference type="Pfam" id="PF03600"/>
    </source>
</evidence>
<dbReference type="EMBL" id="DWWL01000054">
    <property type="protein sequence ID" value="HJC48067.1"/>
    <property type="molecule type" value="Genomic_DNA"/>
</dbReference>
<feature type="transmembrane region" description="Helical" evidence="7">
    <location>
        <begin position="97"/>
        <end position="123"/>
    </location>
</feature>
<dbReference type="InterPro" id="IPR051679">
    <property type="entry name" value="DASS-Related_Transporters"/>
</dbReference>
<dbReference type="Pfam" id="PF03600">
    <property type="entry name" value="CitMHS"/>
    <property type="match status" value="1"/>
</dbReference>
<keyword evidence="2" id="KW-0813">Transport</keyword>
<evidence type="ECO:0000313" key="10">
    <source>
        <dbReference type="Proteomes" id="UP000823883"/>
    </source>
</evidence>
<evidence type="ECO:0000256" key="2">
    <source>
        <dbReference type="ARBA" id="ARBA00022448"/>
    </source>
</evidence>
<sequence>MTTQIAIVLAIFLLFVILILSGKVKIHVAAMMIPIALEITGVLEFKDAWGGMLNNSVVMMASMFVVGAAIGKTNIINNLSKALIKPGASDFKIMCGIAVPMLFLGCFINATATMTIMIPMITAICAEQKRPLSKFMYPAAAFAQIWAGFLPTGGNAGGYLANNTIVENLGGVGTWNYFTIMISKIPAVVILLPLVVWLSVKIAPDNGNIPTLADSQQAAANASAKSKKRGGTLGPKQEKFVIFVFSACVIGIVVCALTGINTWYPSVIAALVLVFSGVLTDREAISAMGSPVIFITIGTLPLATALSSTGADVLLADVFNKLTGGLSPVMTMVLMYLVCCVLTQFITNSAVNNAFKMLAALICVQNGYDARALMLSTNEGSANCYLFPAAAPAMTMGFEAGGYTLKQHFKQGMYLTLLRFLCFVIYVPMIFPLV</sequence>
<evidence type="ECO:0000313" key="9">
    <source>
        <dbReference type="EMBL" id="HJC48067.1"/>
    </source>
</evidence>
<dbReference type="PANTHER" id="PTHR43652">
    <property type="entry name" value="BASIC AMINO ACID ANTIPORTER YFCC-RELATED"/>
    <property type="match status" value="1"/>
</dbReference>
<feature type="transmembrane region" description="Helical" evidence="7">
    <location>
        <begin position="57"/>
        <end position="77"/>
    </location>
</feature>
<evidence type="ECO:0000256" key="4">
    <source>
        <dbReference type="ARBA" id="ARBA00022737"/>
    </source>
</evidence>
<keyword evidence="3 7" id="KW-0812">Transmembrane</keyword>
<keyword evidence="4" id="KW-0677">Repeat</keyword>
<feature type="transmembrane region" description="Helical" evidence="7">
    <location>
        <begin position="292"/>
        <end position="316"/>
    </location>
</feature>
<evidence type="ECO:0000256" key="3">
    <source>
        <dbReference type="ARBA" id="ARBA00022692"/>
    </source>
</evidence>
<gene>
    <name evidence="9" type="ORF">IAA04_08440</name>
</gene>
<evidence type="ECO:0000256" key="6">
    <source>
        <dbReference type="ARBA" id="ARBA00023136"/>
    </source>
</evidence>
<keyword evidence="5 7" id="KW-1133">Transmembrane helix</keyword>
<dbReference type="PANTHER" id="PTHR43652:SF1">
    <property type="entry name" value="RESPONSE REGULATOR"/>
    <property type="match status" value="1"/>
</dbReference>
<dbReference type="Proteomes" id="UP000823883">
    <property type="component" value="Unassembled WGS sequence"/>
</dbReference>
<comment type="caution">
    <text evidence="9">The sequence shown here is derived from an EMBL/GenBank/DDBJ whole genome shotgun (WGS) entry which is preliminary data.</text>
</comment>
<evidence type="ECO:0000256" key="1">
    <source>
        <dbReference type="ARBA" id="ARBA00004141"/>
    </source>
</evidence>